<accession>A0A2S0K1V9</accession>
<gene>
    <name evidence="3" type="primary">yyaT</name>
    <name evidence="2" type="ORF">LS41612_14190</name>
    <name evidence="3" type="ORF">NCTC10338_01859</name>
</gene>
<dbReference type="RefSeq" id="WP_024363494.1">
    <property type="nucleotide sequence ID" value="NZ_BJNS01000001.1"/>
</dbReference>
<evidence type="ECO:0000313" key="2">
    <source>
        <dbReference type="EMBL" id="AVK97331.1"/>
    </source>
</evidence>
<dbReference type="EC" id="2.3.1.-" evidence="3"/>
<dbReference type="PANTHER" id="PTHR13355">
    <property type="entry name" value="GLUCOSAMINE 6-PHOSPHATE N-ACETYLTRANSFERASE"/>
    <property type="match status" value="1"/>
</dbReference>
<reference evidence="2 4" key="1">
    <citation type="submission" date="2017-03" db="EMBL/GenBank/DDBJ databases">
        <title>The whole genome sequencing and assembly of Lysinibacillus sphaericus DSM 28T strain.</title>
        <authorList>
            <person name="Lee Y.-J."/>
            <person name="Yi H."/>
            <person name="Bahn Y.-S."/>
            <person name="Kim J.F."/>
            <person name="Lee D.-W."/>
        </authorList>
    </citation>
    <scope>NUCLEOTIDE SEQUENCE [LARGE SCALE GENOMIC DNA]</scope>
    <source>
        <strain evidence="2 4">DSM 28</strain>
    </source>
</reference>
<evidence type="ECO:0000313" key="3">
    <source>
        <dbReference type="EMBL" id="SUV16775.1"/>
    </source>
</evidence>
<protein>
    <submittedName>
        <fullName evidence="2 3">Acetyltransferase</fullName>
        <ecNumber evidence="3">2.3.1.-</ecNumber>
    </submittedName>
</protein>
<dbReference type="GeneID" id="48277347"/>
<keyword evidence="3" id="KW-0012">Acyltransferase</keyword>
<reference evidence="3 5" key="2">
    <citation type="submission" date="2018-06" db="EMBL/GenBank/DDBJ databases">
        <authorList>
            <consortium name="Pathogen Informatics"/>
            <person name="Doyle S."/>
        </authorList>
    </citation>
    <scope>NUCLEOTIDE SEQUENCE [LARGE SCALE GENOMIC DNA]</scope>
    <source>
        <strain evidence="3 5">NCTC10338</strain>
    </source>
</reference>
<evidence type="ECO:0000313" key="5">
    <source>
        <dbReference type="Proteomes" id="UP000255295"/>
    </source>
</evidence>
<keyword evidence="2" id="KW-0808">Transferase</keyword>
<dbReference type="Proteomes" id="UP000255295">
    <property type="component" value="Unassembled WGS sequence"/>
</dbReference>
<dbReference type="Pfam" id="PF13673">
    <property type="entry name" value="Acetyltransf_10"/>
    <property type="match status" value="1"/>
</dbReference>
<dbReference type="Gene3D" id="3.40.630.30">
    <property type="match status" value="1"/>
</dbReference>
<dbReference type="InterPro" id="IPR000182">
    <property type="entry name" value="GNAT_dom"/>
</dbReference>
<organism evidence="2 4">
    <name type="scientific">Lysinibacillus sphaericus</name>
    <name type="common">Bacillus sphaericus</name>
    <dbReference type="NCBI Taxonomy" id="1421"/>
    <lineage>
        <taxon>Bacteria</taxon>
        <taxon>Bacillati</taxon>
        <taxon>Bacillota</taxon>
        <taxon>Bacilli</taxon>
        <taxon>Bacillales</taxon>
        <taxon>Bacillaceae</taxon>
        <taxon>Lysinibacillus</taxon>
    </lineage>
</organism>
<dbReference type="GO" id="GO:0004343">
    <property type="term" value="F:glucosamine 6-phosphate N-acetyltransferase activity"/>
    <property type="evidence" value="ECO:0007669"/>
    <property type="project" value="TreeGrafter"/>
</dbReference>
<dbReference type="Proteomes" id="UP000238825">
    <property type="component" value="Chromosome"/>
</dbReference>
<proteinExistence type="predicted"/>
<dbReference type="EMBL" id="CP019980">
    <property type="protein sequence ID" value="AVK97331.1"/>
    <property type="molecule type" value="Genomic_DNA"/>
</dbReference>
<dbReference type="InterPro" id="IPR039143">
    <property type="entry name" value="GNPNAT1-like"/>
</dbReference>
<sequence length="146" mass="16407">MNATIITTDSDLQTALAIRKAVFIEEQQIPASEEYDEFDTLAASCEHILVYINEQPVGTARLRVVDGYGKLERICILQPFRKCGLGKVIIDKLEGLAQEKGLTQSKLSAQVYAEGFYEKFGYRRTGEEYLDAGIPHVLMKKQFNNA</sequence>
<dbReference type="SUPFAM" id="SSF55729">
    <property type="entry name" value="Acyl-CoA N-acyltransferases (Nat)"/>
    <property type="match status" value="1"/>
</dbReference>
<dbReference type="PANTHER" id="PTHR13355:SF9">
    <property type="entry name" value="ACETYLTRANSFERASE BSU40680-RELATED"/>
    <property type="match status" value="1"/>
</dbReference>
<name>A0A2S0K1V9_LYSSH</name>
<dbReference type="InterPro" id="IPR016181">
    <property type="entry name" value="Acyl_CoA_acyltransferase"/>
</dbReference>
<dbReference type="AlphaFoldDB" id="A0A2S0K1V9"/>
<evidence type="ECO:0000313" key="4">
    <source>
        <dbReference type="Proteomes" id="UP000238825"/>
    </source>
</evidence>
<dbReference type="EMBL" id="UFSZ01000001">
    <property type="protein sequence ID" value="SUV16775.1"/>
    <property type="molecule type" value="Genomic_DNA"/>
</dbReference>
<dbReference type="PROSITE" id="PS51186">
    <property type="entry name" value="GNAT"/>
    <property type="match status" value="1"/>
</dbReference>
<evidence type="ECO:0000259" key="1">
    <source>
        <dbReference type="PROSITE" id="PS51186"/>
    </source>
</evidence>
<feature type="domain" description="N-acetyltransferase" evidence="1">
    <location>
        <begin position="1"/>
        <end position="144"/>
    </location>
</feature>